<evidence type="ECO:0000256" key="6">
    <source>
        <dbReference type="ARBA" id="ARBA00023004"/>
    </source>
</evidence>
<organism evidence="10 11">
    <name type="scientific">Peltaster fructicola</name>
    <dbReference type="NCBI Taxonomy" id="286661"/>
    <lineage>
        <taxon>Eukaryota</taxon>
        <taxon>Fungi</taxon>
        <taxon>Dikarya</taxon>
        <taxon>Ascomycota</taxon>
        <taxon>Pezizomycotina</taxon>
        <taxon>Dothideomycetes</taxon>
        <taxon>Dothideomycetes incertae sedis</taxon>
        <taxon>Peltaster</taxon>
    </lineage>
</organism>
<proteinExistence type="inferred from homology"/>
<dbReference type="OrthoDB" id="407298at2759"/>
<keyword evidence="2" id="KW-0575">Peroxidase</keyword>
<dbReference type="PANTHER" id="PTHR33577:SF9">
    <property type="entry name" value="PEROXIDASE STCC"/>
    <property type="match status" value="1"/>
</dbReference>
<evidence type="ECO:0000256" key="2">
    <source>
        <dbReference type="ARBA" id="ARBA00022559"/>
    </source>
</evidence>
<comment type="similarity">
    <text evidence="7">Belongs to the chloroperoxidase family.</text>
</comment>
<dbReference type="PROSITE" id="PS51405">
    <property type="entry name" value="HEME_HALOPEROXIDASE"/>
    <property type="match status" value="1"/>
</dbReference>
<evidence type="ECO:0000256" key="1">
    <source>
        <dbReference type="ARBA" id="ARBA00001970"/>
    </source>
</evidence>
<reference evidence="10 11" key="1">
    <citation type="journal article" date="2016" name="Sci. Rep.">
        <title>Peltaster fructicola genome reveals evolution from an invasive phytopathogen to an ectophytic parasite.</title>
        <authorList>
            <person name="Xu C."/>
            <person name="Chen H."/>
            <person name="Gleason M.L."/>
            <person name="Xu J.R."/>
            <person name="Liu H."/>
            <person name="Zhang R."/>
            <person name="Sun G."/>
        </authorList>
    </citation>
    <scope>NUCLEOTIDE SEQUENCE [LARGE SCALE GENOMIC DNA]</scope>
    <source>
        <strain evidence="10 11">LNHT1506</strain>
    </source>
</reference>
<dbReference type="AlphaFoldDB" id="A0A6H0XU90"/>
<evidence type="ECO:0000313" key="11">
    <source>
        <dbReference type="Proteomes" id="UP000503462"/>
    </source>
</evidence>
<keyword evidence="4" id="KW-0479">Metal-binding</keyword>
<keyword evidence="5" id="KW-0560">Oxidoreductase</keyword>
<feature type="domain" description="Heme haloperoxidase family profile" evidence="9">
    <location>
        <begin position="37"/>
        <end position="246"/>
    </location>
</feature>
<dbReference type="EMBL" id="CP051140">
    <property type="protein sequence ID" value="QIW98292.1"/>
    <property type="molecule type" value="Genomic_DNA"/>
</dbReference>
<keyword evidence="8" id="KW-0732">Signal</keyword>
<evidence type="ECO:0000256" key="7">
    <source>
        <dbReference type="ARBA" id="ARBA00025795"/>
    </source>
</evidence>
<dbReference type="PANTHER" id="PTHR33577">
    <property type="entry name" value="STERIGMATOCYSTIN BIOSYNTHESIS PEROXIDASE STCC-RELATED"/>
    <property type="match status" value="1"/>
</dbReference>
<dbReference type="Gene3D" id="1.10.489.10">
    <property type="entry name" value="Chloroperoxidase-like"/>
    <property type="match status" value="1"/>
</dbReference>
<dbReference type="Pfam" id="PF01328">
    <property type="entry name" value="Peroxidase_2"/>
    <property type="match status" value="1"/>
</dbReference>
<evidence type="ECO:0000256" key="8">
    <source>
        <dbReference type="SAM" id="SignalP"/>
    </source>
</evidence>
<dbReference type="GO" id="GO:0004601">
    <property type="term" value="F:peroxidase activity"/>
    <property type="evidence" value="ECO:0007669"/>
    <property type="project" value="UniProtKB-KW"/>
</dbReference>
<keyword evidence="3" id="KW-0349">Heme</keyword>
<comment type="cofactor">
    <cofactor evidence="1">
        <name>heme b</name>
        <dbReference type="ChEBI" id="CHEBI:60344"/>
    </cofactor>
</comment>
<keyword evidence="11" id="KW-1185">Reference proteome</keyword>
<protein>
    <recommendedName>
        <fullName evidence="9">Heme haloperoxidase family profile domain-containing protein</fullName>
    </recommendedName>
</protein>
<feature type="chain" id="PRO_5026179496" description="Heme haloperoxidase family profile domain-containing protein" evidence="8">
    <location>
        <begin position="18"/>
        <end position="297"/>
    </location>
</feature>
<evidence type="ECO:0000256" key="4">
    <source>
        <dbReference type="ARBA" id="ARBA00022723"/>
    </source>
</evidence>
<dbReference type="SUPFAM" id="SSF47571">
    <property type="entry name" value="Cloroperoxidase"/>
    <property type="match status" value="1"/>
</dbReference>
<evidence type="ECO:0000256" key="3">
    <source>
        <dbReference type="ARBA" id="ARBA00022617"/>
    </source>
</evidence>
<sequence>MRHSLFFLPALVSSATALLDIGGLLSSLGPAPDDDPRFTNWVPPGHGDVRSPCPGLNTLANHGFIHHDGRNMTIPHLLQGLAEGMNMGADFTILIGAAGLLSSPNVLGGAFDLDNLDQHNFPIEHDASLSRQDAYFGNDYSFYNPIWQQVLSFYTAGKTALLPAANSLANRTEDSEERNPSFTYGLREFIFRYGETAIYLQAMGGDDSTGVTRVDWIRSLFEKEQLPYELGWRPRAEPITLPSLGQMVFELFSISPEKVPEGATITKDSYKDIFEVLVGGSEVLNNITAGLSSAVGL</sequence>
<feature type="signal peptide" evidence="8">
    <location>
        <begin position="1"/>
        <end position="17"/>
    </location>
</feature>
<dbReference type="GO" id="GO:0046872">
    <property type="term" value="F:metal ion binding"/>
    <property type="evidence" value="ECO:0007669"/>
    <property type="project" value="UniProtKB-KW"/>
</dbReference>
<dbReference type="InterPro" id="IPR000028">
    <property type="entry name" value="Chloroperoxidase"/>
</dbReference>
<evidence type="ECO:0000313" key="10">
    <source>
        <dbReference type="EMBL" id="QIW98292.1"/>
    </source>
</evidence>
<evidence type="ECO:0000256" key="5">
    <source>
        <dbReference type="ARBA" id="ARBA00023002"/>
    </source>
</evidence>
<keyword evidence="6" id="KW-0408">Iron</keyword>
<dbReference type="Proteomes" id="UP000503462">
    <property type="component" value="Chromosome 2"/>
</dbReference>
<dbReference type="InterPro" id="IPR036851">
    <property type="entry name" value="Chloroperoxidase-like_sf"/>
</dbReference>
<gene>
    <name evidence="10" type="ORF">AMS68_003810</name>
</gene>
<name>A0A6H0XU90_9PEZI</name>
<evidence type="ECO:0000259" key="9">
    <source>
        <dbReference type="PROSITE" id="PS51405"/>
    </source>
</evidence>
<accession>A0A6H0XU90</accession>